<dbReference type="InParanoid" id="Q1K5D7"/>
<dbReference type="GeneID" id="3872949"/>
<evidence type="ECO:0000256" key="1">
    <source>
        <dbReference type="SAM" id="MobiDB-lite"/>
    </source>
</evidence>
<sequence length="175" mass="18767">MAIKLHSSQLFIGARELRLTCELRIVLCTSGNKLARLHSDKNAKCPFAHLREGHVLGLIYRGDDATPTGGLSPIPSSARSLSPMDRSGAGSVDSRRRQSTSSVPNNVIPLRLADPNNNGSGENGGGFEKGSEAPRYFPMQSMSKALYRGIQPALIGTAHQILVQPGTPVHFKHAC</sequence>
<dbReference type="AlphaFoldDB" id="Q1K5D7"/>
<protein>
    <submittedName>
        <fullName evidence="2">Uncharacterized protein</fullName>
    </submittedName>
</protein>
<dbReference type="STRING" id="367110.Q1K5D7"/>
<dbReference type="PaxDb" id="5141-EFNCRP00000002542"/>
<dbReference type="VEuPathDB" id="FungiDB:NCU03532"/>
<dbReference type="HOGENOM" id="CLU_1777987_0_0_1"/>
<feature type="region of interest" description="Disordered" evidence="1">
    <location>
        <begin position="67"/>
        <end position="134"/>
    </location>
</feature>
<gene>
    <name evidence="2" type="ORF">NCU03532</name>
</gene>
<organism evidence="2 3">
    <name type="scientific">Neurospora crassa (strain ATCC 24698 / 74-OR23-1A / CBS 708.71 / DSM 1257 / FGSC 987)</name>
    <dbReference type="NCBI Taxonomy" id="367110"/>
    <lineage>
        <taxon>Eukaryota</taxon>
        <taxon>Fungi</taxon>
        <taxon>Dikarya</taxon>
        <taxon>Ascomycota</taxon>
        <taxon>Pezizomycotina</taxon>
        <taxon>Sordariomycetes</taxon>
        <taxon>Sordariomycetidae</taxon>
        <taxon>Sordariales</taxon>
        <taxon>Sordariaceae</taxon>
        <taxon>Neurospora</taxon>
    </lineage>
</organism>
<name>Q1K5D7_NEUCR</name>
<reference evidence="2 3" key="1">
    <citation type="journal article" date="2003" name="Nature">
        <title>The genome sequence of the filamentous fungus Neurospora crassa.</title>
        <authorList>
            <person name="Galagan J.E."/>
            <person name="Calvo S.E."/>
            <person name="Borkovich K.A."/>
            <person name="Selker E.U."/>
            <person name="Read N.D."/>
            <person name="Jaffe D."/>
            <person name="FitzHugh W."/>
            <person name="Ma L.J."/>
            <person name="Smirnov S."/>
            <person name="Purcell S."/>
            <person name="Rehman B."/>
            <person name="Elkins T."/>
            <person name="Engels R."/>
            <person name="Wang S."/>
            <person name="Nielsen C.B."/>
            <person name="Butler J."/>
            <person name="Endrizzi M."/>
            <person name="Qui D."/>
            <person name="Ianakiev P."/>
            <person name="Bell-Pedersen D."/>
            <person name="Nelson M.A."/>
            <person name="Werner-Washburne M."/>
            <person name="Selitrennikoff C.P."/>
            <person name="Kinsey J.A."/>
            <person name="Braun E.L."/>
            <person name="Zelter A."/>
            <person name="Schulte U."/>
            <person name="Kothe G.O."/>
            <person name="Jedd G."/>
            <person name="Mewes W."/>
            <person name="Staben C."/>
            <person name="Marcotte E."/>
            <person name="Greenberg D."/>
            <person name="Roy A."/>
            <person name="Foley K."/>
            <person name="Naylor J."/>
            <person name="Stange-Thomann N."/>
            <person name="Barrett R."/>
            <person name="Gnerre S."/>
            <person name="Kamal M."/>
            <person name="Kamvysselis M."/>
            <person name="Mauceli E."/>
            <person name="Bielke C."/>
            <person name="Rudd S."/>
            <person name="Frishman D."/>
            <person name="Krystofova S."/>
            <person name="Rasmussen C."/>
            <person name="Metzenberg R.L."/>
            <person name="Perkins D.D."/>
            <person name="Kroken S."/>
            <person name="Cogoni C."/>
            <person name="Macino G."/>
            <person name="Catcheside D."/>
            <person name="Li W."/>
            <person name="Pratt R.J."/>
            <person name="Osmani S.A."/>
            <person name="DeSouza C.P."/>
            <person name="Glass L."/>
            <person name="Orbach M.J."/>
            <person name="Berglund J.A."/>
            <person name="Voelker R."/>
            <person name="Yarden O."/>
            <person name="Plamann M."/>
            <person name="Seiler S."/>
            <person name="Dunlap J."/>
            <person name="Radford A."/>
            <person name="Aramayo R."/>
            <person name="Natvig D.O."/>
            <person name="Alex L.A."/>
            <person name="Mannhaupt G."/>
            <person name="Ebbole D.J."/>
            <person name="Freitag M."/>
            <person name="Paulsen I."/>
            <person name="Sachs M.S."/>
            <person name="Lander E.S."/>
            <person name="Nusbaum C."/>
            <person name="Birren B."/>
        </authorList>
    </citation>
    <scope>NUCLEOTIDE SEQUENCE [LARGE SCALE GENOMIC DNA]</scope>
    <source>
        <strain evidence="3">ATCC 24698 / 74-OR23-1A / CBS 708.71 / DSM 1257 / FGSC 987</strain>
    </source>
</reference>
<dbReference type="RefSeq" id="XP_956811.1">
    <property type="nucleotide sequence ID" value="XM_951718.3"/>
</dbReference>
<dbReference type="EMBL" id="CM002237">
    <property type="protein sequence ID" value="EAA27575.1"/>
    <property type="molecule type" value="Genomic_DNA"/>
</dbReference>
<accession>Q1K5D7</accession>
<evidence type="ECO:0000313" key="2">
    <source>
        <dbReference type="EMBL" id="EAA27575.1"/>
    </source>
</evidence>
<dbReference type="Proteomes" id="UP000001805">
    <property type="component" value="Chromosome 6, Linkage Group II"/>
</dbReference>
<dbReference type="PIR" id="T51077">
    <property type="entry name" value="T51077"/>
</dbReference>
<keyword evidence="3" id="KW-1185">Reference proteome</keyword>
<evidence type="ECO:0000313" key="3">
    <source>
        <dbReference type="Proteomes" id="UP000001805"/>
    </source>
</evidence>
<dbReference type="KEGG" id="ncr:NCU03532"/>
<proteinExistence type="predicted"/>